<feature type="region of interest" description="Disordered" evidence="3">
    <location>
        <begin position="64"/>
        <end position="98"/>
    </location>
</feature>
<evidence type="ECO:0000313" key="5">
    <source>
        <dbReference type="EMBL" id="MFC5748481.1"/>
    </source>
</evidence>
<keyword evidence="6" id="KW-1185">Reference proteome</keyword>
<dbReference type="Gene3D" id="3.40.605.10">
    <property type="entry name" value="Aldehyde Dehydrogenase, Chain A, domain 1"/>
    <property type="match status" value="1"/>
</dbReference>
<dbReference type="Proteomes" id="UP001596074">
    <property type="component" value="Unassembled WGS sequence"/>
</dbReference>
<accession>A0ABW1A008</accession>
<feature type="domain" description="Aldehyde dehydrogenase" evidence="4">
    <location>
        <begin position="22"/>
        <end position="72"/>
    </location>
</feature>
<protein>
    <submittedName>
        <fullName evidence="5">Aldehyde dehydrogenase family protein</fullName>
    </submittedName>
</protein>
<evidence type="ECO:0000256" key="1">
    <source>
        <dbReference type="ARBA" id="ARBA00009986"/>
    </source>
</evidence>
<keyword evidence="2" id="KW-0560">Oxidoreductase</keyword>
<evidence type="ECO:0000256" key="3">
    <source>
        <dbReference type="SAM" id="MobiDB-lite"/>
    </source>
</evidence>
<dbReference type="RefSeq" id="WP_378284146.1">
    <property type="nucleotide sequence ID" value="NZ_JBHSON010000032.1"/>
</dbReference>
<dbReference type="Pfam" id="PF00171">
    <property type="entry name" value="Aldedh"/>
    <property type="match status" value="1"/>
</dbReference>
<dbReference type="InterPro" id="IPR016162">
    <property type="entry name" value="Ald_DH_N"/>
</dbReference>
<proteinExistence type="inferred from homology"/>
<dbReference type="PANTHER" id="PTHR42804">
    <property type="entry name" value="ALDEHYDE DEHYDROGENASE"/>
    <property type="match status" value="1"/>
</dbReference>
<dbReference type="PANTHER" id="PTHR42804:SF1">
    <property type="entry name" value="ALDEHYDE DEHYDROGENASE-RELATED"/>
    <property type="match status" value="1"/>
</dbReference>
<evidence type="ECO:0000313" key="6">
    <source>
        <dbReference type="Proteomes" id="UP001596074"/>
    </source>
</evidence>
<dbReference type="EMBL" id="JBHSON010000032">
    <property type="protein sequence ID" value="MFC5748481.1"/>
    <property type="molecule type" value="Genomic_DNA"/>
</dbReference>
<dbReference type="InterPro" id="IPR016161">
    <property type="entry name" value="Ald_DH/histidinol_DH"/>
</dbReference>
<name>A0ABW1A008_9ACTN</name>
<comment type="caution">
    <text evidence="5">The sequence shown here is derived from an EMBL/GenBank/DDBJ whole genome shotgun (WGS) entry which is preliminary data.</text>
</comment>
<organism evidence="5 6">
    <name type="scientific">Actinomadura rugatobispora</name>
    <dbReference type="NCBI Taxonomy" id="1994"/>
    <lineage>
        <taxon>Bacteria</taxon>
        <taxon>Bacillati</taxon>
        <taxon>Actinomycetota</taxon>
        <taxon>Actinomycetes</taxon>
        <taxon>Streptosporangiales</taxon>
        <taxon>Thermomonosporaceae</taxon>
        <taxon>Actinomadura</taxon>
    </lineage>
</organism>
<dbReference type="SUPFAM" id="SSF53720">
    <property type="entry name" value="ALDH-like"/>
    <property type="match status" value="1"/>
</dbReference>
<gene>
    <name evidence="5" type="ORF">ACFPZN_22930</name>
</gene>
<dbReference type="InterPro" id="IPR015590">
    <property type="entry name" value="Aldehyde_DH_dom"/>
</dbReference>
<reference evidence="6" key="1">
    <citation type="journal article" date="2019" name="Int. J. Syst. Evol. Microbiol.">
        <title>The Global Catalogue of Microorganisms (GCM) 10K type strain sequencing project: providing services to taxonomists for standard genome sequencing and annotation.</title>
        <authorList>
            <consortium name="The Broad Institute Genomics Platform"/>
            <consortium name="The Broad Institute Genome Sequencing Center for Infectious Disease"/>
            <person name="Wu L."/>
            <person name="Ma J."/>
        </authorList>
    </citation>
    <scope>NUCLEOTIDE SEQUENCE [LARGE SCALE GENOMIC DNA]</scope>
    <source>
        <strain evidence="6">KCTC 42087</strain>
    </source>
</reference>
<comment type="similarity">
    <text evidence="1">Belongs to the aldehyde dehydrogenase family.</text>
</comment>
<evidence type="ECO:0000259" key="4">
    <source>
        <dbReference type="Pfam" id="PF00171"/>
    </source>
</evidence>
<evidence type="ECO:0000256" key="2">
    <source>
        <dbReference type="ARBA" id="ARBA00023002"/>
    </source>
</evidence>
<sequence>MTASSLEPVIRRLNRFHLGGEWAAPRGDGRIDVVSPSTEEVVAQVPAPTTADIDAAVAAARRAFEGPRRSTTRRARSTPAIPGWPSAWSGRSGRVRSS</sequence>